<name>A0ACB8QSJ7_9AGAM</name>
<gene>
    <name evidence="1" type="ORF">K488DRAFT_83922</name>
</gene>
<evidence type="ECO:0000313" key="2">
    <source>
        <dbReference type="Proteomes" id="UP000814128"/>
    </source>
</evidence>
<dbReference type="Proteomes" id="UP000814128">
    <property type="component" value="Unassembled WGS sequence"/>
</dbReference>
<comment type="caution">
    <text evidence="1">The sequence shown here is derived from an EMBL/GenBank/DDBJ whole genome shotgun (WGS) entry which is preliminary data.</text>
</comment>
<dbReference type="EMBL" id="MU273499">
    <property type="protein sequence ID" value="KAI0034515.1"/>
    <property type="molecule type" value="Genomic_DNA"/>
</dbReference>
<accession>A0ACB8QSJ7</accession>
<proteinExistence type="predicted"/>
<reference evidence="1" key="2">
    <citation type="journal article" date="2022" name="New Phytol.">
        <title>Evolutionary transition to the ectomycorrhizal habit in the genomes of a hyperdiverse lineage of mushroom-forming fungi.</title>
        <authorList>
            <person name="Looney B."/>
            <person name="Miyauchi S."/>
            <person name="Morin E."/>
            <person name="Drula E."/>
            <person name="Courty P.E."/>
            <person name="Kohler A."/>
            <person name="Kuo A."/>
            <person name="LaButti K."/>
            <person name="Pangilinan J."/>
            <person name="Lipzen A."/>
            <person name="Riley R."/>
            <person name="Andreopoulos W."/>
            <person name="He G."/>
            <person name="Johnson J."/>
            <person name="Nolan M."/>
            <person name="Tritt A."/>
            <person name="Barry K.W."/>
            <person name="Grigoriev I.V."/>
            <person name="Nagy L.G."/>
            <person name="Hibbett D."/>
            <person name="Henrissat B."/>
            <person name="Matheny P.B."/>
            <person name="Labbe J."/>
            <person name="Martin F.M."/>
        </authorList>
    </citation>
    <scope>NUCLEOTIDE SEQUENCE</scope>
    <source>
        <strain evidence="1">EC-137</strain>
    </source>
</reference>
<evidence type="ECO:0000313" key="1">
    <source>
        <dbReference type="EMBL" id="KAI0034515.1"/>
    </source>
</evidence>
<sequence>MRMPVSHFRRRLSSRSQTRRLLDGAWPPKSGLCHVSRLPPELLELVFLQWRQIDPPDAELGYYGWLSVLLVCRSWMTIARRCSVLWATISGPHLTPRWVLKMLKLSKATPLVLSLDYSKNSSTDLSPRRLLSSPIVSRLHHLDLTLSDHDPEGAIALHEAPSAPELRSLTISVNHVVLTLPTVLFTSSLPRLESLTLKGCTIPWIATSIFDHLVHLSIVVPHGSESVYNSTEERNVAFHDAMEAFRRVGPTLRSLTLRNFIPPSPAHDNHDSSGLPIPLQVLQDLILEGEPSHVTTFISLLSLPPPVNTSVFLNCDSPAVLLDAMRKLGLPFLRPIMLEIDFDSAECVELALRLHLPPAPGASHGHTQALYVNRMVDGYRWDTFNAYTDVVRTIHLGQVQTLVHYASFVRFWSSSTWRALFPQTRAFSLRTIIAAGEPATISLLDALAPDDDGAGKCVLAPHLQRLQLAPLHAGHIRSARRPECLVLPNFKHMRGISGYPIPSIVTVGVDGPGWVDVRRTGCA</sequence>
<organism evidence="1 2">
    <name type="scientific">Vararia minispora EC-137</name>
    <dbReference type="NCBI Taxonomy" id="1314806"/>
    <lineage>
        <taxon>Eukaryota</taxon>
        <taxon>Fungi</taxon>
        <taxon>Dikarya</taxon>
        <taxon>Basidiomycota</taxon>
        <taxon>Agaricomycotina</taxon>
        <taxon>Agaricomycetes</taxon>
        <taxon>Russulales</taxon>
        <taxon>Lachnocladiaceae</taxon>
        <taxon>Vararia</taxon>
    </lineage>
</organism>
<reference evidence="1" key="1">
    <citation type="submission" date="2021-02" db="EMBL/GenBank/DDBJ databases">
        <authorList>
            <consortium name="DOE Joint Genome Institute"/>
            <person name="Ahrendt S."/>
            <person name="Looney B.P."/>
            <person name="Miyauchi S."/>
            <person name="Morin E."/>
            <person name="Drula E."/>
            <person name="Courty P.E."/>
            <person name="Chicoki N."/>
            <person name="Fauchery L."/>
            <person name="Kohler A."/>
            <person name="Kuo A."/>
            <person name="Labutti K."/>
            <person name="Pangilinan J."/>
            <person name="Lipzen A."/>
            <person name="Riley R."/>
            <person name="Andreopoulos W."/>
            <person name="He G."/>
            <person name="Johnson J."/>
            <person name="Barry K.W."/>
            <person name="Grigoriev I.V."/>
            <person name="Nagy L."/>
            <person name="Hibbett D."/>
            <person name="Henrissat B."/>
            <person name="Matheny P.B."/>
            <person name="Labbe J."/>
            <person name="Martin F."/>
        </authorList>
    </citation>
    <scope>NUCLEOTIDE SEQUENCE</scope>
    <source>
        <strain evidence="1">EC-137</strain>
    </source>
</reference>
<keyword evidence="2" id="KW-1185">Reference proteome</keyword>
<protein>
    <submittedName>
        <fullName evidence="1">Uncharacterized protein</fullName>
    </submittedName>
</protein>